<comment type="catalytic activity">
    <reaction evidence="3">
        <text>inosine + phosphate = alpha-D-ribose 1-phosphate + hypoxanthine</text>
        <dbReference type="Rhea" id="RHEA:27646"/>
        <dbReference type="ChEBI" id="CHEBI:17368"/>
        <dbReference type="ChEBI" id="CHEBI:17596"/>
        <dbReference type="ChEBI" id="CHEBI:43474"/>
        <dbReference type="ChEBI" id="CHEBI:57720"/>
        <dbReference type="EC" id="2.4.2.1"/>
    </reaction>
</comment>
<dbReference type="FunFam" id="2.60.120.10:FF:000016">
    <property type="entry name" value="Pyrimidine/purine nucleoside phosphorylase"/>
    <property type="match status" value="1"/>
</dbReference>
<dbReference type="Gene3D" id="2.60.120.10">
    <property type="entry name" value="Jelly Rolls"/>
    <property type="match status" value="1"/>
</dbReference>
<dbReference type="Proteomes" id="UP001207408">
    <property type="component" value="Unassembled WGS sequence"/>
</dbReference>
<dbReference type="InterPro" id="IPR009664">
    <property type="entry name" value="Ppnp"/>
</dbReference>
<gene>
    <name evidence="3" type="primary">ppnP</name>
    <name evidence="4" type="ORF">OM074_15825</name>
</gene>
<comment type="function">
    <text evidence="3">Catalyzes the phosphorolysis of diverse nucleosides, yielding D-ribose 1-phosphate and the respective free bases. Can use uridine, adenosine, guanosine, cytidine, thymidine, inosine and xanthosine as substrates. Also catalyzes the reverse reactions.</text>
</comment>
<comment type="catalytic activity">
    <reaction evidence="3">
        <text>thymidine + phosphate = 2-deoxy-alpha-D-ribose 1-phosphate + thymine</text>
        <dbReference type="Rhea" id="RHEA:16037"/>
        <dbReference type="ChEBI" id="CHEBI:17748"/>
        <dbReference type="ChEBI" id="CHEBI:17821"/>
        <dbReference type="ChEBI" id="CHEBI:43474"/>
        <dbReference type="ChEBI" id="CHEBI:57259"/>
        <dbReference type="EC" id="2.4.2.2"/>
    </reaction>
</comment>
<dbReference type="EC" id="2.4.2.1" evidence="3"/>
<keyword evidence="5" id="KW-1185">Reference proteome</keyword>
<evidence type="ECO:0000256" key="1">
    <source>
        <dbReference type="ARBA" id="ARBA00022676"/>
    </source>
</evidence>
<comment type="catalytic activity">
    <reaction evidence="3">
        <text>guanosine + phosphate = alpha-D-ribose 1-phosphate + guanine</text>
        <dbReference type="Rhea" id="RHEA:13233"/>
        <dbReference type="ChEBI" id="CHEBI:16235"/>
        <dbReference type="ChEBI" id="CHEBI:16750"/>
        <dbReference type="ChEBI" id="CHEBI:43474"/>
        <dbReference type="ChEBI" id="CHEBI:57720"/>
        <dbReference type="EC" id="2.4.2.1"/>
    </reaction>
</comment>
<comment type="similarity">
    <text evidence="3">Belongs to the nucleoside phosphorylase PpnP family.</text>
</comment>
<evidence type="ECO:0000313" key="5">
    <source>
        <dbReference type="Proteomes" id="UP001207408"/>
    </source>
</evidence>
<accession>A0AAE3MHE7</accession>
<comment type="catalytic activity">
    <reaction evidence="3">
        <text>adenosine + phosphate = alpha-D-ribose 1-phosphate + adenine</text>
        <dbReference type="Rhea" id="RHEA:27642"/>
        <dbReference type="ChEBI" id="CHEBI:16335"/>
        <dbReference type="ChEBI" id="CHEBI:16708"/>
        <dbReference type="ChEBI" id="CHEBI:43474"/>
        <dbReference type="ChEBI" id="CHEBI:57720"/>
        <dbReference type="EC" id="2.4.2.1"/>
    </reaction>
</comment>
<dbReference type="GO" id="GO:0004731">
    <property type="term" value="F:purine-nucleoside phosphorylase activity"/>
    <property type="evidence" value="ECO:0007669"/>
    <property type="project" value="UniProtKB-UniRule"/>
</dbReference>
<evidence type="ECO:0000256" key="2">
    <source>
        <dbReference type="ARBA" id="ARBA00022679"/>
    </source>
</evidence>
<comment type="catalytic activity">
    <reaction evidence="3">
        <text>a purine D-ribonucleoside + phosphate = a purine nucleobase + alpha-D-ribose 1-phosphate</text>
        <dbReference type="Rhea" id="RHEA:19805"/>
        <dbReference type="ChEBI" id="CHEBI:26386"/>
        <dbReference type="ChEBI" id="CHEBI:43474"/>
        <dbReference type="ChEBI" id="CHEBI:57720"/>
        <dbReference type="ChEBI" id="CHEBI:142355"/>
        <dbReference type="EC" id="2.4.2.1"/>
    </reaction>
</comment>
<comment type="catalytic activity">
    <reaction evidence="3">
        <text>uridine + phosphate = alpha-D-ribose 1-phosphate + uracil</text>
        <dbReference type="Rhea" id="RHEA:24388"/>
        <dbReference type="ChEBI" id="CHEBI:16704"/>
        <dbReference type="ChEBI" id="CHEBI:17568"/>
        <dbReference type="ChEBI" id="CHEBI:43474"/>
        <dbReference type="ChEBI" id="CHEBI:57720"/>
        <dbReference type="EC" id="2.4.2.2"/>
    </reaction>
</comment>
<dbReference type="GO" id="GO:0016154">
    <property type="term" value="F:pyrimidine-nucleoside phosphorylase activity"/>
    <property type="evidence" value="ECO:0007669"/>
    <property type="project" value="UniProtKB-UniRule"/>
</dbReference>
<name>A0AAE3MHE7_9BACT</name>
<proteinExistence type="inferred from homology"/>
<evidence type="ECO:0000256" key="3">
    <source>
        <dbReference type="HAMAP-Rule" id="MF_01537"/>
    </source>
</evidence>
<comment type="catalytic activity">
    <reaction evidence="3">
        <text>cytidine + phosphate = cytosine + alpha-D-ribose 1-phosphate</text>
        <dbReference type="Rhea" id="RHEA:52540"/>
        <dbReference type="ChEBI" id="CHEBI:16040"/>
        <dbReference type="ChEBI" id="CHEBI:17562"/>
        <dbReference type="ChEBI" id="CHEBI:43474"/>
        <dbReference type="ChEBI" id="CHEBI:57720"/>
        <dbReference type="EC" id="2.4.2.2"/>
    </reaction>
</comment>
<dbReference type="InterPro" id="IPR011051">
    <property type="entry name" value="RmlC_Cupin_sf"/>
</dbReference>
<keyword evidence="2 3" id="KW-0808">Transferase</keyword>
<dbReference type="HAMAP" id="MF_01537">
    <property type="entry name" value="Nucleos_phosphorylase_PpnP"/>
    <property type="match status" value="1"/>
</dbReference>
<comment type="catalytic activity">
    <reaction evidence="3">
        <text>xanthosine + phosphate = alpha-D-ribose 1-phosphate + xanthine</text>
        <dbReference type="Rhea" id="RHEA:27638"/>
        <dbReference type="ChEBI" id="CHEBI:17712"/>
        <dbReference type="ChEBI" id="CHEBI:18107"/>
        <dbReference type="ChEBI" id="CHEBI:43474"/>
        <dbReference type="ChEBI" id="CHEBI:57720"/>
        <dbReference type="EC" id="2.4.2.1"/>
    </reaction>
</comment>
<comment type="caution">
    <text evidence="4">The sequence shown here is derived from an EMBL/GenBank/DDBJ whole genome shotgun (WGS) entry which is preliminary data.</text>
</comment>
<dbReference type="AlphaFoldDB" id="A0AAE3MHE7"/>
<dbReference type="EMBL" id="JAPDPI010000037">
    <property type="protein sequence ID" value="MCW3807107.1"/>
    <property type="molecule type" value="Genomic_DNA"/>
</dbReference>
<protein>
    <recommendedName>
        <fullName evidence="3">Pyrimidine/purine nucleoside phosphorylase</fullName>
        <ecNumber evidence="3">2.4.2.1</ecNumber>
        <ecNumber evidence="3">2.4.2.2</ecNumber>
    </recommendedName>
    <alternativeName>
        <fullName evidence="3">Adenosine phosphorylase</fullName>
    </alternativeName>
    <alternativeName>
        <fullName evidence="3">Cytidine phosphorylase</fullName>
    </alternativeName>
    <alternativeName>
        <fullName evidence="3">Guanosine phosphorylase</fullName>
    </alternativeName>
    <alternativeName>
        <fullName evidence="3">Inosine phosphorylase</fullName>
    </alternativeName>
    <alternativeName>
        <fullName evidence="3">Thymidine phosphorylase</fullName>
    </alternativeName>
    <alternativeName>
        <fullName evidence="3">Uridine phosphorylase</fullName>
    </alternativeName>
    <alternativeName>
        <fullName evidence="3">Xanthosine phosphorylase</fullName>
    </alternativeName>
</protein>
<dbReference type="SUPFAM" id="SSF51182">
    <property type="entry name" value="RmlC-like cupins"/>
    <property type="match status" value="1"/>
</dbReference>
<dbReference type="PANTHER" id="PTHR36540:SF1">
    <property type="entry name" value="PYRIMIDINE_PURINE NUCLEOSIDE PHOSPHORYLASE"/>
    <property type="match status" value="1"/>
</dbReference>
<organism evidence="4 5">
    <name type="scientific">Plebeiibacterium marinum</name>
    <dbReference type="NCBI Taxonomy" id="2992111"/>
    <lineage>
        <taxon>Bacteria</taxon>
        <taxon>Pseudomonadati</taxon>
        <taxon>Bacteroidota</taxon>
        <taxon>Bacteroidia</taxon>
        <taxon>Marinilabiliales</taxon>
        <taxon>Marinilabiliaceae</taxon>
        <taxon>Plebeiibacterium</taxon>
    </lineage>
</organism>
<dbReference type="EC" id="2.4.2.2" evidence="3"/>
<sequence length="93" mass="10417">MLKVNEYFEGKVKSIAVDNSTGKATAGVIAPGEFEFGTSTVEYMTVTYGQMEVLLPNASDWKLYNQNETFKVEKGEAFKVKVAEPVSYICRYE</sequence>
<dbReference type="PANTHER" id="PTHR36540">
    <property type="entry name" value="PYRIMIDINE/PURINE NUCLEOSIDE PHOSPHORYLASE"/>
    <property type="match status" value="1"/>
</dbReference>
<dbReference type="RefSeq" id="WP_301201185.1">
    <property type="nucleotide sequence ID" value="NZ_JAPDPI010000037.1"/>
</dbReference>
<dbReference type="GO" id="GO:0005829">
    <property type="term" value="C:cytosol"/>
    <property type="evidence" value="ECO:0007669"/>
    <property type="project" value="TreeGrafter"/>
</dbReference>
<reference evidence="4" key="1">
    <citation type="submission" date="2022-10" db="EMBL/GenBank/DDBJ databases">
        <authorList>
            <person name="Yu W.X."/>
        </authorList>
    </citation>
    <scope>NUCLEOTIDE SEQUENCE</scope>
    <source>
        <strain evidence="4">D04</strain>
    </source>
</reference>
<keyword evidence="1 3" id="KW-0328">Glycosyltransferase</keyword>
<dbReference type="Pfam" id="PF06865">
    <property type="entry name" value="Ppnp"/>
    <property type="match status" value="1"/>
</dbReference>
<evidence type="ECO:0000313" key="4">
    <source>
        <dbReference type="EMBL" id="MCW3807107.1"/>
    </source>
</evidence>
<dbReference type="InterPro" id="IPR014710">
    <property type="entry name" value="RmlC-like_jellyroll"/>
</dbReference>